<gene>
    <name evidence="5" type="primary">mhqR_2</name>
    <name evidence="5" type="ORF">C1752_03780</name>
</gene>
<evidence type="ECO:0000256" key="1">
    <source>
        <dbReference type="ARBA" id="ARBA00023015"/>
    </source>
</evidence>
<evidence type="ECO:0000256" key="2">
    <source>
        <dbReference type="ARBA" id="ARBA00023125"/>
    </source>
</evidence>
<reference evidence="5 6" key="1">
    <citation type="journal article" date="2018" name="Sci. Rep.">
        <title>A novel species of the marine cyanobacterium Acaryochloris with a unique pigment content and lifestyle.</title>
        <authorList>
            <person name="Partensky F."/>
            <person name="Six C."/>
            <person name="Ratin M."/>
            <person name="Garczarek L."/>
            <person name="Vaulot D."/>
            <person name="Probert I."/>
            <person name="Calteau A."/>
            <person name="Gourvil P."/>
            <person name="Marie D."/>
            <person name="Grebert T."/>
            <person name="Bouchier C."/>
            <person name="Le Panse S."/>
            <person name="Gachenot M."/>
            <person name="Rodriguez F."/>
            <person name="Garrido J.L."/>
        </authorList>
    </citation>
    <scope>NUCLEOTIDE SEQUENCE [LARGE SCALE GENOMIC DNA]</scope>
    <source>
        <strain evidence="5 6">RCC1774</strain>
    </source>
</reference>
<keyword evidence="6" id="KW-1185">Reference proteome</keyword>
<proteinExistence type="predicted"/>
<dbReference type="PROSITE" id="PS50995">
    <property type="entry name" value="HTH_MARR_2"/>
    <property type="match status" value="1"/>
</dbReference>
<dbReference type="InterPro" id="IPR023187">
    <property type="entry name" value="Tscrpt_reg_MarR-type_CS"/>
</dbReference>
<keyword evidence="1" id="KW-0805">Transcription regulation</keyword>
<dbReference type="SUPFAM" id="SSF46785">
    <property type="entry name" value="Winged helix' DNA-binding domain"/>
    <property type="match status" value="1"/>
</dbReference>
<dbReference type="GO" id="GO:0003700">
    <property type="term" value="F:DNA-binding transcription factor activity"/>
    <property type="evidence" value="ECO:0007669"/>
    <property type="project" value="InterPro"/>
</dbReference>
<dbReference type="SMART" id="SM00347">
    <property type="entry name" value="HTH_MARR"/>
    <property type="match status" value="1"/>
</dbReference>
<evidence type="ECO:0000313" key="6">
    <source>
        <dbReference type="Proteomes" id="UP000248857"/>
    </source>
</evidence>
<dbReference type="InterPro" id="IPR036390">
    <property type="entry name" value="WH_DNA-bd_sf"/>
</dbReference>
<dbReference type="Gene3D" id="1.10.10.10">
    <property type="entry name" value="Winged helix-like DNA-binding domain superfamily/Winged helix DNA-binding domain"/>
    <property type="match status" value="1"/>
</dbReference>
<dbReference type="PANTHER" id="PTHR42756">
    <property type="entry name" value="TRANSCRIPTIONAL REGULATOR, MARR"/>
    <property type="match status" value="1"/>
</dbReference>
<sequence>MSTAPSKATAQAANESFVATMRELTRAYQSFSACSDTHIRQFDLTPAQFDVIATLGNTNGLSMGEIGEKTLITKGTLTGVIDRLIKKSLVYRETPADNRRSVIVQLTPEGQQNFEKVFPEHIAYLKERFERLDPSELELLKVLLSRLKQAF</sequence>
<evidence type="ECO:0000256" key="3">
    <source>
        <dbReference type="ARBA" id="ARBA00023163"/>
    </source>
</evidence>
<evidence type="ECO:0000313" key="5">
    <source>
        <dbReference type="EMBL" id="PZD72194.1"/>
    </source>
</evidence>
<dbReference type="PANTHER" id="PTHR42756:SF1">
    <property type="entry name" value="TRANSCRIPTIONAL REPRESSOR OF EMRAB OPERON"/>
    <property type="match status" value="1"/>
</dbReference>
<comment type="caution">
    <text evidence="5">The sequence shown here is derived from an EMBL/GenBank/DDBJ whole genome shotgun (WGS) entry which is preliminary data.</text>
</comment>
<dbReference type="OrthoDB" id="9799747at2"/>
<name>A0A2W1JPZ2_9CYAN</name>
<dbReference type="PROSITE" id="PS01117">
    <property type="entry name" value="HTH_MARR_1"/>
    <property type="match status" value="1"/>
</dbReference>
<dbReference type="AlphaFoldDB" id="A0A2W1JPZ2"/>
<accession>A0A2W1JPZ2</accession>
<organism evidence="5 6">
    <name type="scientific">Acaryochloris thomasi RCC1774</name>
    <dbReference type="NCBI Taxonomy" id="1764569"/>
    <lineage>
        <taxon>Bacteria</taxon>
        <taxon>Bacillati</taxon>
        <taxon>Cyanobacteriota</taxon>
        <taxon>Cyanophyceae</taxon>
        <taxon>Acaryochloridales</taxon>
        <taxon>Acaryochloridaceae</taxon>
        <taxon>Acaryochloris</taxon>
        <taxon>Acaryochloris thomasi</taxon>
    </lineage>
</organism>
<dbReference type="EMBL" id="PQWO01000011">
    <property type="protein sequence ID" value="PZD72194.1"/>
    <property type="molecule type" value="Genomic_DNA"/>
</dbReference>
<protein>
    <submittedName>
        <fullName evidence="5">HTH-type transcriptional regulator MhqR</fullName>
    </submittedName>
</protein>
<dbReference type="GO" id="GO:0003677">
    <property type="term" value="F:DNA binding"/>
    <property type="evidence" value="ECO:0007669"/>
    <property type="project" value="UniProtKB-KW"/>
</dbReference>
<evidence type="ECO:0000259" key="4">
    <source>
        <dbReference type="PROSITE" id="PS50995"/>
    </source>
</evidence>
<dbReference type="InterPro" id="IPR036388">
    <property type="entry name" value="WH-like_DNA-bd_sf"/>
</dbReference>
<dbReference type="Pfam" id="PF12802">
    <property type="entry name" value="MarR_2"/>
    <property type="match status" value="1"/>
</dbReference>
<dbReference type="Proteomes" id="UP000248857">
    <property type="component" value="Unassembled WGS sequence"/>
</dbReference>
<feature type="domain" description="HTH marR-type" evidence="4">
    <location>
        <begin position="14"/>
        <end position="149"/>
    </location>
</feature>
<keyword evidence="2" id="KW-0238">DNA-binding</keyword>
<keyword evidence="3" id="KW-0804">Transcription</keyword>
<dbReference type="InterPro" id="IPR000835">
    <property type="entry name" value="HTH_MarR-typ"/>
</dbReference>
<dbReference type="PRINTS" id="PR00598">
    <property type="entry name" value="HTHMARR"/>
</dbReference>
<dbReference type="RefSeq" id="WP_110987184.1">
    <property type="nucleotide sequence ID" value="NZ_CAWNWM010000011.1"/>
</dbReference>